<dbReference type="InterPro" id="IPR027417">
    <property type="entry name" value="P-loop_NTPase"/>
</dbReference>
<dbReference type="PANTHER" id="PTHR43166:SF35">
    <property type="entry name" value="L-CYSTINE IMPORT ATP-BINDING PROTEIN TCYN"/>
    <property type="match status" value="1"/>
</dbReference>
<evidence type="ECO:0000256" key="5">
    <source>
        <dbReference type="ARBA" id="ARBA00022840"/>
    </source>
</evidence>
<name>A0A161JZF3_9CHLR</name>
<evidence type="ECO:0000313" key="8">
    <source>
        <dbReference type="EMBL" id="CUS05867.1"/>
    </source>
</evidence>
<dbReference type="SUPFAM" id="SSF52540">
    <property type="entry name" value="P-loop containing nucleoside triphosphate hydrolases"/>
    <property type="match status" value="1"/>
</dbReference>
<dbReference type="Proteomes" id="UP000215027">
    <property type="component" value="Chromosome II"/>
</dbReference>
<evidence type="ECO:0000256" key="3">
    <source>
        <dbReference type="ARBA" id="ARBA00022475"/>
    </source>
</evidence>
<dbReference type="GO" id="GO:0016887">
    <property type="term" value="F:ATP hydrolysis activity"/>
    <property type="evidence" value="ECO:0007669"/>
    <property type="project" value="InterPro"/>
</dbReference>
<keyword evidence="3" id="KW-1003">Cell membrane</keyword>
<keyword evidence="6" id="KW-0472">Membrane</keyword>
<dbReference type="FunFam" id="3.40.50.300:FF:000020">
    <property type="entry name" value="Amino acid ABC transporter ATP-binding component"/>
    <property type="match status" value="1"/>
</dbReference>
<dbReference type="InterPro" id="IPR017871">
    <property type="entry name" value="ABC_transporter-like_CS"/>
</dbReference>
<dbReference type="GO" id="GO:0005524">
    <property type="term" value="F:ATP binding"/>
    <property type="evidence" value="ECO:0007669"/>
    <property type="project" value="UniProtKB-KW"/>
</dbReference>
<evidence type="ECO:0000259" key="7">
    <source>
        <dbReference type="PROSITE" id="PS50893"/>
    </source>
</evidence>
<keyword evidence="9" id="KW-1185">Reference proteome</keyword>
<reference evidence="8" key="1">
    <citation type="submission" date="2016-01" db="EMBL/GenBank/DDBJ databases">
        <authorList>
            <person name="Mcilroy J.S."/>
            <person name="Karst M S."/>
            <person name="Albertsen M."/>
        </authorList>
    </citation>
    <scope>NUCLEOTIDE SEQUENCE</scope>
    <source>
        <strain evidence="8">Cfx-K</strain>
    </source>
</reference>
<evidence type="ECO:0000256" key="6">
    <source>
        <dbReference type="ARBA" id="ARBA00023136"/>
    </source>
</evidence>
<dbReference type="InterPro" id="IPR003593">
    <property type="entry name" value="AAA+_ATPase"/>
</dbReference>
<accession>A0A161JZF3</accession>
<dbReference type="SMART" id="SM00382">
    <property type="entry name" value="AAA"/>
    <property type="match status" value="1"/>
</dbReference>
<dbReference type="EMBL" id="LN890656">
    <property type="protein sequence ID" value="CUS05867.1"/>
    <property type="molecule type" value="Genomic_DNA"/>
</dbReference>
<dbReference type="PANTHER" id="PTHR43166">
    <property type="entry name" value="AMINO ACID IMPORT ATP-BINDING PROTEIN"/>
    <property type="match status" value="1"/>
</dbReference>
<evidence type="ECO:0000256" key="4">
    <source>
        <dbReference type="ARBA" id="ARBA00022741"/>
    </source>
</evidence>
<proteinExistence type="predicted"/>
<sequence>MTTFAAPIVQVRGLDKYFDDLHVLRDIDLDVAAKEVVCIIGRSGSGKSTLLRCLNFLEQPDFGVVEIDGVRVTCGGHSREWRHQVHDLRLKTGMVFQSFNLWGHMTALENVIEGPITVKKMARAEATELGMHNLTKVGLADKAGQYPSRLSGGQQQRVAIARAMTMQPKVMLFDEPTSALDPELVGEVLAVMQKLVEEGMTMMTVTHEMSFARRFADRILFMDNGRFVEIGPPEELFDNPQDERTRQFLSHLHIHQPREHLH</sequence>
<dbReference type="InterPro" id="IPR030679">
    <property type="entry name" value="ABC_ATPase_HisP-typ"/>
</dbReference>
<evidence type="ECO:0000256" key="2">
    <source>
        <dbReference type="ARBA" id="ARBA00022448"/>
    </source>
</evidence>
<dbReference type="InterPro" id="IPR003439">
    <property type="entry name" value="ABC_transporter-like_ATP-bd"/>
</dbReference>
<dbReference type="GO" id="GO:0005886">
    <property type="term" value="C:plasma membrane"/>
    <property type="evidence" value="ECO:0007669"/>
    <property type="project" value="UniProtKB-SubCell"/>
</dbReference>
<gene>
    <name evidence="8" type="primary">yecC</name>
    <name evidence="8" type="ORF">CFX0092_B0333</name>
</gene>
<dbReference type="CDD" id="cd03262">
    <property type="entry name" value="ABC_HisP_GlnQ"/>
    <property type="match status" value="1"/>
</dbReference>
<dbReference type="InterPro" id="IPR050086">
    <property type="entry name" value="MetN_ABC_transporter-like"/>
</dbReference>
<evidence type="ECO:0000256" key="1">
    <source>
        <dbReference type="ARBA" id="ARBA00004202"/>
    </source>
</evidence>
<dbReference type="PROSITE" id="PS00211">
    <property type="entry name" value="ABC_TRANSPORTER_1"/>
    <property type="match status" value="1"/>
</dbReference>
<organism evidence="8 9">
    <name type="scientific">Candidatus Promineifilum breve</name>
    <dbReference type="NCBI Taxonomy" id="1806508"/>
    <lineage>
        <taxon>Bacteria</taxon>
        <taxon>Bacillati</taxon>
        <taxon>Chloroflexota</taxon>
        <taxon>Ardenticatenia</taxon>
        <taxon>Candidatus Promineifilales</taxon>
        <taxon>Candidatus Promineifilaceae</taxon>
        <taxon>Candidatus Promineifilum</taxon>
    </lineage>
</organism>
<dbReference type="Pfam" id="PF00005">
    <property type="entry name" value="ABC_tran"/>
    <property type="match status" value="1"/>
</dbReference>
<comment type="subcellular location">
    <subcellularLocation>
        <location evidence="1">Cell membrane</location>
        <topology evidence="1">Peripheral membrane protein</topology>
    </subcellularLocation>
</comment>
<feature type="domain" description="ABC transporter" evidence="7">
    <location>
        <begin position="9"/>
        <end position="249"/>
    </location>
</feature>
<keyword evidence="2" id="KW-0813">Transport</keyword>
<dbReference type="PIRSF" id="PIRSF039085">
    <property type="entry name" value="ABC_ATPase_HisP"/>
    <property type="match status" value="1"/>
</dbReference>
<dbReference type="RefSeq" id="WP_095045219.1">
    <property type="nucleotide sequence ID" value="NZ_LN890656.1"/>
</dbReference>
<dbReference type="GO" id="GO:0015424">
    <property type="term" value="F:ABC-type amino acid transporter activity"/>
    <property type="evidence" value="ECO:0007669"/>
    <property type="project" value="InterPro"/>
</dbReference>
<dbReference type="Gene3D" id="3.40.50.300">
    <property type="entry name" value="P-loop containing nucleotide triphosphate hydrolases"/>
    <property type="match status" value="1"/>
</dbReference>
<evidence type="ECO:0000313" key="9">
    <source>
        <dbReference type="Proteomes" id="UP000215027"/>
    </source>
</evidence>
<protein>
    <submittedName>
        <fullName evidence="8">Transporter subunit: ATP-binding component of ABC superfamily transporter</fullName>
    </submittedName>
</protein>
<dbReference type="PROSITE" id="PS50893">
    <property type="entry name" value="ABC_TRANSPORTER_2"/>
    <property type="match status" value="1"/>
</dbReference>
<keyword evidence="4" id="KW-0547">Nucleotide-binding</keyword>
<dbReference type="KEGG" id="pbf:CFX0092_B0333"/>
<dbReference type="AlphaFoldDB" id="A0A161JZF3"/>
<keyword evidence="5 8" id="KW-0067">ATP-binding</keyword>